<protein>
    <submittedName>
        <fullName evidence="1">Uncharacterized protein</fullName>
    </submittedName>
</protein>
<dbReference type="EMBL" id="JAAMOD010000110">
    <property type="protein sequence ID" value="KAF5240590.1"/>
    <property type="molecule type" value="Genomic_DNA"/>
</dbReference>
<gene>
    <name evidence="1" type="ORF">FAUST_4268</name>
</gene>
<evidence type="ECO:0000313" key="1">
    <source>
        <dbReference type="EMBL" id="KAF5240590.1"/>
    </source>
</evidence>
<comment type="caution">
    <text evidence="1">The sequence shown here is derived from an EMBL/GenBank/DDBJ whole genome shotgun (WGS) entry which is preliminary data.</text>
</comment>
<dbReference type="AlphaFoldDB" id="A0AAN6C3F5"/>
<organism evidence="1 2">
    <name type="scientific">Fusarium austroamericanum</name>
    <dbReference type="NCBI Taxonomy" id="282268"/>
    <lineage>
        <taxon>Eukaryota</taxon>
        <taxon>Fungi</taxon>
        <taxon>Dikarya</taxon>
        <taxon>Ascomycota</taxon>
        <taxon>Pezizomycotina</taxon>
        <taxon>Sordariomycetes</taxon>
        <taxon>Hypocreomycetidae</taxon>
        <taxon>Hypocreales</taxon>
        <taxon>Nectriaceae</taxon>
        <taxon>Fusarium</taxon>
    </lineage>
</organism>
<accession>A0AAN6C3F5</accession>
<sequence>MSNNEENLDTPELISGGKRPHVRTYANVPAFYVGDSVYYTQSNGVRDGPFLVATAPSNGTCTLCYSNGRPYQNNARINVGLLEAN</sequence>
<proteinExistence type="predicted"/>
<keyword evidence="2" id="KW-1185">Reference proteome</keyword>
<dbReference type="Proteomes" id="UP000537989">
    <property type="component" value="Unassembled WGS sequence"/>
</dbReference>
<evidence type="ECO:0000313" key="2">
    <source>
        <dbReference type="Proteomes" id="UP000537989"/>
    </source>
</evidence>
<reference evidence="1 2" key="1">
    <citation type="submission" date="2020-02" db="EMBL/GenBank/DDBJ databases">
        <title>Identification and distribution of gene clusters putatively required for synthesis of sphingolipid metabolism inhibitors in phylogenetically diverse species of the filamentous fungus Fusarium.</title>
        <authorList>
            <person name="Kim H.-S."/>
            <person name="Busman M."/>
            <person name="Brown D.W."/>
            <person name="Divon H."/>
            <person name="Uhlig S."/>
            <person name="Proctor R.H."/>
        </authorList>
    </citation>
    <scope>NUCLEOTIDE SEQUENCE [LARGE SCALE GENOMIC DNA]</scope>
    <source>
        <strain evidence="1 2">NRRL 2903</strain>
    </source>
</reference>
<name>A0AAN6C3F5_FUSAU</name>